<protein>
    <submittedName>
        <fullName evidence="1">Uncharacterized protein</fullName>
    </submittedName>
</protein>
<dbReference type="AlphaFoldDB" id="A0A328A6S7"/>
<dbReference type="EMBL" id="PZJG01000001">
    <property type="protein sequence ID" value="RAK50179.1"/>
    <property type="molecule type" value="Genomic_DNA"/>
</dbReference>
<dbReference type="Proteomes" id="UP000249579">
    <property type="component" value="Unassembled WGS sequence"/>
</dbReference>
<reference evidence="1 2" key="1">
    <citation type="journal article" date="2018" name="Front. Microbiol.">
        <title>Description and Comparative Genomics of Macrococcus caseolyticus subsp. hominis subsp. nov., Macrococcus goetzii sp. nov., Macrococcus epidermidis sp. nov., and Macrococcus bohemicus sp. nov., Novel Macrococci From Human Clinical Material With Virulence Potential and Suspected Uptake of Foreign DNA by Natural Transformation.</title>
        <authorList>
            <person name="Maslanova I."/>
            <person name="Wertheimer Z."/>
            <person name="Sedlacek I."/>
            <person name="Svec P."/>
            <person name="Indrakova A."/>
            <person name="Kovarovic V."/>
            <person name="Schumann P."/>
            <person name="Sproer C."/>
            <person name="Kralova S."/>
            <person name="Sedo O."/>
            <person name="Kristofova L."/>
            <person name="Vrbovska V."/>
            <person name="Fuzik T."/>
            <person name="Petras P."/>
            <person name="Zdrahal Z."/>
            <person name="Ruzickova V."/>
            <person name="Doskar J."/>
            <person name="Pantucek R."/>
        </authorList>
    </citation>
    <scope>NUCLEOTIDE SEQUENCE [LARGE SCALE GENOMIC DNA]</scope>
    <source>
        <strain evidence="1 2">03/115</strain>
    </source>
</reference>
<organism evidence="1 2">
    <name type="scientific">Macrococcoides bohemicum</name>
    <dbReference type="NCBI Taxonomy" id="1903056"/>
    <lineage>
        <taxon>Bacteria</taxon>
        <taxon>Bacillati</taxon>
        <taxon>Bacillota</taxon>
        <taxon>Bacilli</taxon>
        <taxon>Bacillales</taxon>
        <taxon>Staphylococcaceae</taxon>
        <taxon>Macrococcoides</taxon>
    </lineage>
</organism>
<sequence>MKVEITLNNDAKLSLKSLKRIEVHGSGTKTFGPSDFEKFKLNNTASTYSFIGEHLIALKGSDIKVVRIQLEN</sequence>
<gene>
    <name evidence="1" type="ORF">BHX94_01565</name>
</gene>
<dbReference type="RefSeq" id="WP_111744726.1">
    <property type="nucleotide sequence ID" value="NZ_JBHSQY010000001.1"/>
</dbReference>
<evidence type="ECO:0000313" key="1">
    <source>
        <dbReference type="EMBL" id="RAK50179.1"/>
    </source>
</evidence>
<accession>A0A328A6S7</accession>
<evidence type="ECO:0000313" key="2">
    <source>
        <dbReference type="Proteomes" id="UP000249579"/>
    </source>
</evidence>
<name>A0A328A6S7_9STAP</name>
<comment type="caution">
    <text evidence="1">The sequence shown here is derived from an EMBL/GenBank/DDBJ whole genome shotgun (WGS) entry which is preliminary data.</text>
</comment>
<proteinExistence type="predicted"/>